<gene>
    <name evidence="2" type="ORF">EIL87_21080</name>
</gene>
<dbReference type="InterPro" id="IPR000073">
    <property type="entry name" value="AB_hydrolase_1"/>
</dbReference>
<keyword evidence="3" id="KW-1185">Reference proteome</keyword>
<evidence type="ECO:0000313" key="3">
    <source>
        <dbReference type="Proteomes" id="UP000274515"/>
    </source>
</evidence>
<dbReference type="PRINTS" id="PR00111">
    <property type="entry name" value="ABHYDROLASE"/>
</dbReference>
<dbReference type="GO" id="GO:0016787">
    <property type="term" value="F:hydrolase activity"/>
    <property type="evidence" value="ECO:0007669"/>
    <property type="project" value="UniProtKB-KW"/>
</dbReference>
<reference evidence="2 3" key="1">
    <citation type="submission" date="2018-11" db="EMBL/GenBank/DDBJ databases">
        <title>Saccharopolyspora rhizosphaerae sp. nov., an actinomycete isolated from rhizosphere soil in Thailand.</title>
        <authorList>
            <person name="Intra B."/>
            <person name="Euanorasetr J."/>
            <person name="Take A."/>
            <person name="Inahashi Y."/>
            <person name="Mori M."/>
            <person name="Panbangred W."/>
            <person name="Matsumoto A."/>
        </authorList>
    </citation>
    <scope>NUCLEOTIDE SEQUENCE [LARGE SCALE GENOMIC DNA]</scope>
    <source>
        <strain evidence="2 3">H219</strain>
    </source>
</reference>
<keyword evidence="2" id="KW-0378">Hydrolase</keyword>
<dbReference type="AlphaFoldDB" id="A0A3R8NVN7"/>
<protein>
    <submittedName>
        <fullName evidence="2">Alpha/beta fold hydrolase</fullName>
    </submittedName>
</protein>
<comment type="caution">
    <text evidence="2">The sequence shown here is derived from an EMBL/GenBank/DDBJ whole genome shotgun (WGS) entry which is preliminary data.</text>
</comment>
<dbReference type="Gene3D" id="3.40.50.1820">
    <property type="entry name" value="alpha/beta hydrolase"/>
    <property type="match status" value="1"/>
</dbReference>
<proteinExistence type="predicted"/>
<evidence type="ECO:0000259" key="1">
    <source>
        <dbReference type="Pfam" id="PF00561"/>
    </source>
</evidence>
<dbReference type="Pfam" id="PF00561">
    <property type="entry name" value="Abhydrolase_1"/>
    <property type="match status" value="1"/>
</dbReference>
<feature type="domain" description="AB hydrolase-1" evidence="1">
    <location>
        <begin position="58"/>
        <end position="208"/>
    </location>
</feature>
<dbReference type="PANTHER" id="PTHR43798">
    <property type="entry name" value="MONOACYLGLYCEROL LIPASE"/>
    <property type="match status" value="1"/>
</dbReference>
<organism evidence="2 3">
    <name type="scientific">Saccharopolyspora rhizosphaerae</name>
    <dbReference type="NCBI Taxonomy" id="2492662"/>
    <lineage>
        <taxon>Bacteria</taxon>
        <taxon>Bacillati</taxon>
        <taxon>Actinomycetota</taxon>
        <taxon>Actinomycetes</taxon>
        <taxon>Pseudonocardiales</taxon>
        <taxon>Pseudonocardiaceae</taxon>
        <taxon>Saccharopolyspora</taxon>
    </lineage>
</organism>
<dbReference type="InterPro" id="IPR029058">
    <property type="entry name" value="AB_hydrolase_fold"/>
</dbReference>
<evidence type="ECO:0000313" key="2">
    <source>
        <dbReference type="EMBL" id="RRO14234.1"/>
    </source>
</evidence>
<name>A0A3R8NVN7_9PSEU</name>
<dbReference type="InterPro" id="IPR050266">
    <property type="entry name" value="AB_hydrolase_sf"/>
</dbReference>
<dbReference type="Proteomes" id="UP000274515">
    <property type="component" value="Unassembled WGS sequence"/>
</dbReference>
<dbReference type="EMBL" id="RSAA01000020">
    <property type="protein sequence ID" value="RRO14234.1"/>
    <property type="molecule type" value="Genomic_DNA"/>
</dbReference>
<sequence length="286" mass="30906">MGRGVRAVGIYKSERGELAVQRAYRDVLDSWPVPAERRTVETSLGPTFVLESGPEDRPPLVLLHGSGTNTAMWRAEVPTWSRHHRVLALDLPGEPGLSTQVRPDLDSDAHARWLGEVFDALGLRAPAVVGGSLGAWVALDLAVRRPDRVGRLVLLAPAGVGRQTYGWILPVVLLRLLGPWGRRRSVAAVAGLADEQFLDHLAATHRAFRPRTERLPVFTDAQLAGLSMPVLAIAGERDAMFDTAETARRLGEVPGAEVRVLAGVGHSVLGQAAVVEEFLTSRSTVE</sequence>
<dbReference type="OrthoDB" id="5513277at2"/>
<dbReference type="SUPFAM" id="SSF53474">
    <property type="entry name" value="alpha/beta-Hydrolases"/>
    <property type="match status" value="1"/>
</dbReference>
<accession>A0A3R8NVN7</accession>